<dbReference type="CDD" id="cd08023">
    <property type="entry name" value="GH16_laminarinase_like"/>
    <property type="match status" value="1"/>
</dbReference>
<keyword evidence="2" id="KW-1133">Transmembrane helix</keyword>
<evidence type="ECO:0000313" key="4">
    <source>
        <dbReference type="EMBL" id="QBZ98918.1"/>
    </source>
</evidence>
<keyword evidence="4" id="KW-0326">Glycosidase</keyword>
<dbReference type="AlphaFoldDB" id="A0A4P7PVB3"/>
<dbReference type="InterPro" id="IPR000757">
    <property type="entry name" value="Beta-glucanase-like"/>
</dbReference>
<comment type="similarity">
    <text evidence="1">Belongs to the glycosyl hydrolase 16 family.</text>
</comment>
<accession>A0A4P7PVB3</accession>
<dbReference type="InterPro" id="IPR013320">
    <property type="entry name" value="ConA-like_dom_sf"/>
</dbReference>
<protein>
    <submittedName>
        <fullName evidence="4">Beta-glucanase</fullName>
        <ecNumber evidence="4">3.2.1.73</ecNumber>
    </submittedName>
</protein>
<organism evidence="4 5">
    <name type="scientific">Flavobacterium sangjuense</name>
    <dbReference type="NCBI Taxonomy" id="2518177"/>
    <lineage>
        <taxon>Bacteria</taxon>
        <taxon>Pseudomonadati</taxon>
        <taxon>Bacteroidota</taxon>
        <taxon>Flavobacteriia</taxon>
        <taxon>Flavobacteriales</taxon>
        <taxon>Flavobacteriaceae</taxon>
        <taxon>Flavobacterium</taxon>
    </lineage>
</organism>
<dbReference type="InterPro" id="IPR050546">
    <property type="entry name" value="Glycosyl_Hydrlase_16"/>
</dbReference>
<dbReference type="GO" id="GO:0042972">
    <property type="term" value="F:licheninase activity"/>
    <property type="evidence" value="ECO:0007669"/>
    <property type="project" value="UniProtKB-EC"/>
</dbReference>
<gene>
    <name evidence="4" type="primary">bglA</name>
    <name evidence="4" type="ORF">GS03_02430</name>
</gene>
<keyword evidence="2" id="KW-0472">Membrane</keyword>
<dbReference type="KEGG" id="fsn:GS03_02430"/>
<sequence>MYQKNQFNKIDKSMSNESFNTKWYGLSLAKSFLITTLLLVVFGCSNDENQKVTTMNKLVMQDEFNTDGAPNSAIWNYDIGTGSNGWGNNELEYYTNSSENIKVVDGMLQITAKKEAFLGSQYTSARILTKGLFEQKYGRFEARIKMPWGQGLWPAFWLLGSDSDTVNWPLCGEIDIMEYKGQEPTITHGTVHGPGYSGATAITKSYDLINNRFDTDFHIFGIEWGKNYINFYVDDVLYNQITPDKVTGEWVYDKPFYIILNLAVGGNYVGSPNTETIFPQTMYVDYVRVYQ</sequence>
<dbReference type="PANTHER" id="PTHR10963">
    <property type="entry name" value="GLYCOSYL HYDROLASE-RELATED"/>
    <property type="match status" value="1"/>
</dbReference>
<dbReference type="PANTHER" id="PTHR10963:SF55">
    <property type="entry name" value="GLYCOSIDE HYDROLASE FAMILY 16 PROTEIN"/>
    <property type="match status" value="1"/>
</dbReference>
<dbReference type="Proteomes" id="UP000296862">
    <property type="component" value="Chromosome"/>
</dbReference>
<dbReference type="GO" id="GO:0005975">
    <property type="term" value="P:carbohydrate metabolic process"/>
    <property type="evidence" value="ECO:0007669"/>
    <property type="project" value="InterPro"/>
</dbReference>
<evidence type="ECO:0000256" key="1">
    <source>
        <dbReference type="ARBA" id="ARBA00006865"/>
    </source>
</evidence>
<dbReference type="Pfam" id="PF00722">
    <property type="entry name" value="Glyco_hydro_16"/>
    <property type="match status" value="1"/>
</dbReference>
<evidence type="ECO:0000256" key="2">
    <source>
        <dbReference type="SAM" id="Phobius"/>
    </source>
</evidence>
<keyword evidence="2" id="KW-0812">Transmembrane</keyword>
<dbReference type="Gene3D" id="2.60.120.200">
    <property type="match status" value="1"/>
</dbReference>
<dbReference type="PROSITE" id="PS51762">
    <property type="entry name" value="GH16_2"/>
    <property type="match status" value="1"/>
</dbReference>
<dbReference type="EC" id="3.2.1.73" evidence="4"/>
<reference evidence="4 5" key="1">
    <citation type="submission" date="2019-04" db="EMBL/GenBank/DDBJ databases">
        <title>Flavobacterium sp. GS03.</title>
        <authorList>
            <person name="Kim H."/>
        </authorList>
    </citation>
    <scope>NUCLEOTIDE SEQUENCE [LARGE SCALE GENOMIC DNA]</scope>
    <source>
        <strain evidence="4 5">GS03</strain>
    </source>
</reference>
<dbReference type="EMBL" id="CP038810">
    <property type="protein sequence ID" value="QBZ98918.1"/>
    <property type="molecule type" value="Genomic_DNA"/>
</dbReference>
<feature type="transmembrane region" description="Helical" evidence="2">
    <location>
        <begin position="21"/>
        <end position="42"/>
    </location>
</feature>
<feature type="domain" description="GH16" evidence="3">
    <location>
        <begin position="53"/>
        <end position="291"/>
    </location>
</feature>
<evidence type="ECO:0000313" key="5">
    <source>
        <dbReference type="Proteomes" id="UP000296862"/>
    </source>
</evidence>
<name>A0A4P7PVB3_9FLAO</name>
<keyword evidence="4" id="KW-0378">Hydrolase</keyword>
<dbReference type="SUPFAM" id="SSF49899">
    <property type="entry name" value="Concanavalin A-like lectins/glucanases"/>
    <property type="match status" value="1"/>
</dbReference>
<keyword evidence="5" id="KW-1185">Reference proteome</keyword>
<proteinExistence type="inferred from homology"/>
<evidence type="ECO:0000259" key="3">
    <source>
        <dbReference type="PROSITE" id="PS51762"/>
    </source>
</evidence>